<sequence>MDKLPLPTDNIYKFYALFGLLMFIFSIGAALVQNRATNTRIYELSLEAEAAAQAPDKVGKPSLKSQMLERLLEVERGDKKAITYGLVGLIVAGFYLMLYGFWKWHREVQPIQDELVRLQLQKLRREVGEDSPA</sequence>
<name>A0ABU8XAW7_9BURK</name>
<keyword evidence="1" id="KW-1133">Transmembrane helix</keyword>
<evidence type="ECO:0000256" key="1">
    <source>
        <dbReference type="SAM" id="Phobius"/>
    </source>
</evidence>
<organism evidence="2 3">
    <name type="scientific">Variovorax robiniae</name>
    <dbReference type="NCBI Taxonomy" id="1836199"/>
    <lineage>
        <taxon>Bacteria</taxon>
        <taxon>Pseudomonadati</taxon>
        <taxon>Pseudomonadota</taxon>
        <taxon>Betaproteobacteria</taxon>
        <taxon>Burkholderiales</taxon>
        <taxon>Comamonadaceae</taxon>
        <taxon>Variovorax</taxon>
    </lineage>
</organism>
<protein>
    <recommendedName>
        <fullName evidence="4">CcmD family protein</fullName>
    </recommendedName>
</protein>
<feature type="transmembrane region" description="Helical" evidence="1">
    <location>
        <begin position="12"/>
        <end position="32"/>
    </location>
</feature>
<keyword evidence="1" id="KW-0472">Membrane</keyword>
<proteinExistence type="predicted"/>
<dbReference type="Proteomes" id="UP001367030">
    <property type="component" value="Unassembled WGS sequence"/>
</dbReference>
<keyword evidence="3" id="KW-1185">Reference proteome</keyword>
<evidence type="ECO:0000313" key="2">
    <source>
        <dbReference type="EMBL" id="MEJ8856967.1"/>
    </source>
</evidence>
<gene>
    <name evidence="2" type="ORF">WKW79_20495</name>
</gene>
<evidence type="ECO:0008006" key="4">
    <source>
        <dbReference type="Google" id="ProtNLM"/>
    </source>
</evidence>
<feature type="transmembrane region" description="Helical" evidence="1">
    <location>
        <begin position="81"/>
        <end position="102"/>
    </location>
</feature>
<dbReference type="RefSeq" id="WP_340337036.1">
    <property type="nucleotide sequence ID" value="NZ_JBBKZS010000008.1"/>
</dbReference>
<accession>A0ABU8XAW7</accession>
<dbReference type="EMBL" id="JBBKZS010000008">
    <property type="protein sequence ID" value="MEJ8856967.1"/>
    <property type="molecule type" value="Genomic_DNA"/>
</dbReference>
<comment type="caution">
    <text evidence="2">The sequence shown here is derived from an EMBL/GenBank/DDBJ whole genome shotgun (WGS) entry which is preliminary data.</text>
</comment>
<reference evidence="2 3" key="1">
    <citation type="submission" date="2024-03" db="EMBL/GenBank/DDBJ databases">
        <title>Novel species of the genus Variovorax.</title>
        <authorList>
            <person name="Liu Q."/>
            <person name="Xin Y.-H."/>
        </authorList>
    </citation>
    <scope>NUCLEOTIDE SEQUENCE [LARGE SCALE GENOMIC DNA]</scope>
    <source>
        <strain evidence="2 3">KACC 18901</strain>
    </source>
</reference>
<evidence type="ECO:0000313" key="3">
    <source>
        <dbReference type="Proteomes" id="UP001367030"/>
    </source>
</evidence>
<keyword evidence="1" id="KW-0812">Transmembrane</keyword>